<dbReference type="GO" id="GO:0016787">
    <property type="term" value="F:hydrolase activity"/>
    <property type="evidence" value="ECO:0007669"/>
    <property type="project" value="UniProtKB-KW"/>
</dbReference>
<dbReference type="AlphaFoldDB" id="A0A932M1G7"/>
<dbReference type="EMBL" id="JACPSX010000200">
    <property type="protein sequence ID" value="MBI3015460.1"/>
    <property type="molecule type" value="Genomic_DNA"/>
</dbReference>
<dbReference type="Proteomes" id="UP000741360">
    <property type="component" value="Unassembled WGS sequence"/>
</dbReference>
<keyword evidence="2" id="KW-0378">Hydrolase</keyword>
<dbReference type="Pfam" id="PF04307">
    <property type="entry name" value="YdjM"/>
    <property type="match status" value="1"/>
</dbReference>
<protein>
    <submittedName>
        <fullName evidence="2">Metal-dependent hydrolase</fullName>
    </submittedName>
</protein>
<dbReference type="InterPro" id="IPR007404">
    <property type="entry name" value="YdjM-like"/>
</dbReference>
<comment type="caution">
    <text evidence="2">The sequence shown here is derived from an EMBL/GenBank/DDBJ whole genome shotgun (WGS) entry which is preliminary data.</text>
</comment>
<name>A0A932M1G7_UNCTE</name>
<evidence type="ECO:0000313" key="2">
    <source>
        <dbReference type="EMBL" id="MBI3015460.1"/>
    </source>
</evidence>
<organism evidence="2 3">
    <name type="scientific">Tectimicrobiota bacterium</name>
    <dbReference type="NCBI Taxonomy" id="2528274"/>
    <lineage>
        <taxon>Bacteria</taxon>
        <taxon>Pseudomonadati</taxon>
        <taxon>Nitrospinota/Tectimicrobiota group</taxon>
        <taxon>Candidatus Tectimicrobiota</taxon>
    </lineage>
</organism>
<gene>
    <name evidence="2" type="ORF">HYY65_10455</name>
</gene>
<keyword evidence="1" id="KW-0812">Transmembrane</keyword>
<keyword evidence="1" id="KW-0472">Membrane</keyword>
<accession>A0A932M1G7</accession>
<evidence type="ECO:0000256" key="1">
    <source>
        <dbReference type="SAM" id="Phobius"/>
    </source>
</evidence>
<keyword evidence="1" id="KW-1133">Transmembrane helix</keyword>
<feature type="transmembrane region" description="Helical" evidence="1">
    <location>
        <begin position="33"/>
        <end position="52"/>
    </location>
</feature>
<sequence length="217" mass="23638">MSLLVGHALGGLSAYFLAAPSNGKPVRGKRMLAVMALALVPDLDLGIVWLFGGSPQVFHRTFSHSLFFLPVLGALLALHTGRRGAEPFWPWFTAYTGVLLSHPLLDYLTGAPLQDGVALFSPFLGQRFSFPWPLLPRVGGANGFSELVGRDFPLVLAATWREIVIFFPVAVLCSLLRNALDRLRSAGFFSMIPGEVIEEEPTKISSSRRKTSSDSDP</sequence>
<evidence type="ECO:0000313" key="3">
    <source>
        <dbReference type="Proteomes" id="UP000741360"/>
    </source>
</evidence>
<feature type="transmembrane region" description="Helical" evidence="1">
    <location>
        <begin position="64"/>
        <end position="82"/>
    </location>
</feature>
<feature type="transmembrane region" description="Helical" evidence="1">
    <location>
        <begin position="88"/>
        <end position="105"/>
    </location>
</feature>
<reference evidence="2" key="1">
    <citation type="submission" date="2020-07" db="EMBL/GenBank/DDBJ databases">
        <title>Huge and variable diversity of episymbiotic CPR bacteria and DPANN archaea in groundwater ecosystems.</title>
        <authorList>
            <person name="He C.Y."/>
            <person name="Keren R."/>
            <person name="Whittaker M."/>
            <person name="Farag I.F."/>
            <person name="Doudna J."/>
            <person name="Cate J.H.D."/>
            <person name="Banfield J.F."/>
        </authorList>
    </citation>
    <scope>NUCLEOTIDE SEQUENCE</scope>
    <source>
        <strain evidence="2">NC_groundwater_717_Ag_S-0.2um_59_8</strain>
    </source>
</reference>
<proteinExistence type="predicted"/>
<feature type="transmembrane region" description="Helical" evidence="1">
    <location>
        <begin position="154"/>
        <end position="176"/>
    </location>
</feature>